<gene>
    <name evidence="1" type="ORF">KOY48_00020</name>
</gene>
<dbReference type="Proteomes" id="UP000679129">
    <property type="component" value="Chromosome"/>
</dbReference>
<evidence type="ECO:0000313" key="1">
    <source>
        <dbReference type="EMBL" id="QWQ32289.1"/>
    </source>
</evidence>
<protein>
    <recommendedName>
        <fullName evidence="3">PEGA domain-containing protein</fullName>
    </recommendedName>
</protein>
<evidence type="ECO:0000313" key="2">
    <source>
        <dbReference type="Proteomes" id="UP000679129"/>
    </source>
</evidence>
<accession>A0A8F1MC10</accession>
<proteinExistence type="predicted"/>
<name>A0A8F1MC10_9BACT</name>
<reference evidence="1" key="1">
    <citation type="submission" date="2021-06" db="EMBL/GenBank/DDBJ databases">
        <title>An adapted protocol for Saccharibacteria cultivation: two new species join this phylum of Candidate Phyla Radiations.</title>
        <authorList>
            <person name="Ibrahim A."/>
            <person name="Maatouk M."/>
            <person name="Zgheib R."/>
            <person name="Haddad G."/>
            <person name="Bou Khalil J."/>
            <person name="Raoult D."/>
            <person name="Bittar F."/>
        </authorList>
    </citation>
    <scope>NUCLEOTIDE SEQUENCE</scope>
    <source>
        <strain evidence="1">IHU1</strain>
    </source>
</reference>
<dbReference type="KEGG" id="mnd:KOY48_00020"/>
<sequence>MMNKRTISSILILLSSLIILTYGIVIYTSRINTVPVFLLVSPNKAEITVENKKIIGSQIIYLEPGIYDFKAFRDGFKSETVHIEVKKDKPLRIVFSLIPITQEATKELKLSSRGAEIDRVTTDRLVDEQKALEDANPIIKKLPIKNLIYSIGYKSDPNHKNGVIIEIDTIEGYRNAAINKIKEQGFDPSKLNIVFRNYANAFPE</sequence>
<keyword evidence="2" id="KW-1185">Reference proteome</keyword>
<dbReference type="EMBL" id="CP076460">
    <property type="protein sequence ID" value="QWQ32289.1"/>
    <property type="molecule type" value="Genomic_DNA"/>
</dbReference>
<dbReference type="AlphaFoldDB" id="A0A8F1MC10"/>
<organism evidence="1 2">
    <name type="scientific">Candidatus Minimicrobia naudis</name>
    <dbReference type="NCBI Taxonomy" id="2841263"/>
    <lineage>
        <taxon>Bacteria</taxon>
        <taxon>Candidatus Saccharimonadota</taxon>
        <taxon>Candidatus Saccharimonadota incertae sedis</taxon>
        <taxon>Candidatus Minimicrobia</taxon>
    </lineage>
</organism>
<evidence type="ECO:0008006" key="3">
    <source>
        <dbReference type="Google" id="ProtNLM"/>
    </source>
</evidence>